<proteinExistence type="predicted"/>
<dbReference type="PANTHER" id="PTHR43883:SF1">
    <property type="entry name" value="GLUCONOKINASE"/>
    <property type="match status" value="1"/>
</dbReference>
<dbReference type="RefSeq" id="WP_099154888.1">
    <property type="nucleotide sequence ID" value="NZ_PDUD01000050.1"/>
</dbReference>
<name>A0A2D0MZH7_FLAN2</name>
<sequence length="335" mass="38914">MKHADVQALIQGNPRLLPEAQLVETHISWVLLTDKNVYKIKKPVDYTFLNFSTLEKRKFYCDRELFLNRRLTDGVYLDVVPILREDYTGVLSLGGEEGTVIDYAVKMKRLDSDRQMDLMLENDLVTMAHMEQLAEQLTDFHMSTEVVTAHPNIHSMHQDFADFLRVAPFIEKHWGADAALLLHKGEEHSKQVLKSLQDRIYERHLEGFTVDGHGDLHAKNIFLLEKPVIFDCIEFNDHLRKLDVLNELAFLCMDLDAKGQTDLSDGLLEAYNQRYICVNNGPDEKLFEYYKLYRANVRLKINVFKAMQLSEGPELDRQLVMVRTFLDLFGSYLNE</sequence>
<dbReference type="EMBL" id="PDUD01000050">
    <property type="protein sequence ID" value="PHN01702.1"/>
    <property type="molecule type" value="Genomic_DNA"/>
</dbReference>
<comment type="caution">
    <text evidence="1">The sequence shown here is derived from an EMBL/GenBank/DDBJ whole genome shotgun (WGS) entry which is preliminary data.</text>
</comment>
<evidence type="ECO:0000313" key="1">
    <source>
        <dbReference type="EMBL" id="PHN01702.1"/>
    </source>
</evidence>
<protein>
    <submittedName>
        <fullName evidence="1">Uncharacterized protein</fullName>
    </submittedName>
</protein>
<dbReference type="Proteomes" id="UP000223913">
    <property type="component" value="Unassembled WGS sequence"/>
</dbReference>
<dbReference type="OrthoDB" id="9810277at2"/>
<evidence type="ECO:0000313" key="2">
    <source>
        <dbReference type="Proteomes" id="UP000223913"/>
    </source>
</evidence>
<organism evidence="1 2">
    <name type="scientific">Flavilitoribacter nigricans (strain ATCC 23147 / DSM 23189 / NBRC 102662 / NCIMB 1420 / SS-2)</name>
    <name type="common">Lewinella nigricans</name>
    <dbReference type="NCBI Taxonomy" id="1122177"/>
    <lineage>
        <taxon>Bacteria</taxon>
        <taxon>Pseudomonadati</taxon>
        <taxon>Bacteroidota</taxon>
        <taxon>Saprospiria</taxon>
        <taxon>Saprospirales</taxon>
        <taxon>Lewinellaceae</taxon>
        <taxon>Flavilitoribacter</taxon>
    </lineage>
</organism>
<dbReference type="AlphaFoldDB" id="A0A2D0MZH7"/>
<reference evidence="1 2" key="1">
    <citation type="submission" date="2017-10" db="EMBL/GenBank/DDBJ databases">
        <title>The draft genome sequence of Lewinella nigricans NBRC 102662.</title>
        <authorList>
            <person name="Wang K."/>
        </authorList>
    </citation>
    <scope>NUCLEOTIDE SEQUENCE [LARGE SCALE GENOMIC DNA]</scope>
    <source>
        <strain evidence="1 2">NBRC 102662</strain>
    </source>
</reference>
<dbReference type="PANTHER" id="PTHR43883">
    <property type="entry name" value="SLR0207 PROTEIN"/>
    <property type="match status" value="1"/>
</dbReference>
<dbReference type="SUPFAM" id="SSF56112">
    <property type="entry name" value="Protein kinase-like (PK-like)"/>
    <property type="match status" value="1"/>
</dbReference>
<dbReference type="InterPro" id="IPR052732">
    <property type="entry name" value="Cell-binding_unc_protein"/>
</dbReference>
<dbReference type="InterPro" id="IPR011009">
    <property type="entry name" value="Kinase-like_dom_sf"/>
</dbReference>
<gene>
    <name evidence="1" type="ORF">CRP01_35740</name>
</gene>
<keyword evidence="2" id="KW-1185">Reference proteome</keyword>
<accession>A0A2D0MZH7</accession>